<organism evidence="3 4">
    <name type="scientific">Triticum urartu</name>
    <name type="common">Red wild einkorn</name>
    <name type="synonym">Crithodium urartu</name>
    <dbReference type="NCBI Taxonomy" id="4572"/>
    <lineage>
        <taxon>Eukaryota</taxon>
        <taxon>Viridiplantae</taxon>
        <taxon>Streptophyta</taxon>
        <taxon>Embryophyta</taxon>
        <taxon>Tracheophyta</taxon>
        <taxon>Spermatophyta</taxon>
        <taxon>Magnoliopsida</taxon>
        <taxon>Liliopsida</taxon>
        <taxon>Poales</taxon>
        <taxon>Poaceae</taxon>
        <taxon>BOP clade</taxon>
        <taxon>Pooideae</taxon>
        <taxon>Triticodae</taxon>
        <taxon>Triticeae</taxon>
        <taxon>Triticinae</taxon>
        <taxon>Triticum</taxon>
    </lineage>
</organism>
<proteinExistence type="predicted"/>
<dbReference type="Gramene" id="TuG1812G0400001909.01.T01">
    <property type="protein sequence ID" value="TuG1812G0400001909.01.T01"/>
    <property type="gene ID" value="TuG1812G0400001909.01"/>
</dbReference>
<reference evidence="4" key="1">
    <citation type="journal article" date="2013" name="Nature">
        <title>Draft genome of the wheat A-genome progenitor Triticum urartu.</title>
        <authorList>
            <person name="Ling H.Q."/>
            <person name="Zhao S."/>
            <person name="Liu D."/>
            <person name="Wang J."/>
            <person name="Sun H."/>
            <person name="Zhang C."/>
            <person name="Fan H."/>
            <person name="Li D."/>
            <person name="Dong L."/>
            <person name="Tao Y."/>
            <person name="Gao C."/>
            <person name="Wu H."/>
            <person name="Li Y."/>
            <person name="Cui Y."/>
            <person name="Guo X."/>
            <person name="Zheng S."/>
            <person name="Wang B."/>
            <person name="Yu K."/>
            <person name="Liang Q."/>
            <person name="Yang W."/>
            <person name="Lou X."/>
            <person name="Chen J."/>
            <person name="Feng M."/>
            <person name="Jian J."/>
            <person name="Zhang X."/>
            <person name="Luo G."/>
            <person name="Jiang Y."/>
            <person name="Liu J."/>
            <person name="Wang Z."/>
            <person name="Sha Y."/>
            <person name="Zhang B."/>
            <person name="Wu H."/>
            <person name="Tang D."/>
            <person name="Shen Q."/>
            <person name="Xue P."/>
            <person name="Zou S."/>
            <person name="Wang X."/>
            <person name="Liu X."/>
            <person name="Wang F."/>
            <person name="Yang Y."/>
            <person name="An X."/>
            <person name="Dong Z."/>
            <person name="Zhang K."/>
            <person name="Zhang X."/>
            <person name="Luo M.C."/>
            <person name="Dvorak J."/>
            <person name="Tong Y."/>
            <person name="Wang J."/>
            <person name="Yang H."/>
            <person name="Li Z."/>
            <person name="Wang D."/>
            <person name="Zhang A."/>
            <person name="Wang J."/>
        </authorList>
    </citation>
    <scope>NUCLEOTIDE SEQUENCE</scope>
    <source>
        <strain evidence="4">cv. G1812</strain>
    </source>
</reference>
<evidence type="ECO:0000313" key="3">
    <source>
        <dbReference type="EnsemblPlants" id="TuG1812G0400001909.01.T01"/>
    </source>
</evidence>
<dbReference type="PANTHER" id="PTHR33063">
    <property type="entry name" value="OS02G0583500 PROTEIN"/>
    <property type="match status" value="1"/>
</dbReference>
<dbReference type="KEGG" id="tua:125551590"/>
<dbReference type="RefSeq" id="XP_048570800.1">
    <property type="nucleotide sequence ID" value="XM_048714843.1"/>
</dbReference>
<accession>A0A8R7Q673</accession>
<dbReference type="Pfam" id="PF03004">
    <property type="entry name" value="Transposase_24"/>
    <property type="match status" value="1"/>
</dbReference>
<evidence type="ECO:0000256" key="1">
    <source>
        <dbReference type="SAM" id="Coils"/>
    </source>
</evidence>
<evidence type="ECO:0008006" key="5">
    <source>
        <dbReference type="Google" id="ProtNLM"/>
    </source>
</evidence>
<keyword evidence="1" id="KW-0175">Coiled coil</keyword>
<feature type="coiled-coil region" evidence="1">
    <location>
        <begin position="501"/>
        <end position="542"/>
    </location>
</feature>
<dbReference type="EnsemblPlants" id="TuG1812G0400001909.01.T01">
    <property type="protein sequence ID" value="TuG1812G0400001909.01.T01"/>
    <property type="gene ID" value="TuG1812G0400001909.01"/>
</dbReference>
<protein>
    <recommendedName>
        <fullName evidence="5">Transposase Tnp1/En/Spm-like domain-containing protein</fullName>
    </recommendedName>
</protein>
<dbReference type="AlphaFoldDB" id="A0A8R7Q673"/>
<evidence type="ECO:0000313" key="4">
    <source>
        <dbReference type="Proteomes" id="UP000015106"/>
    </source>
</evidence>
<keyword evidence="4" id="KW-1185">Reference proteome</keyword>
<feature type="compositionally biased region" description="Low complexity" evidence="2">
    <location>
        <begin position="42"/>
        <end position="53"/>
    </location>
</feature>
<dbReference type="OrthoDB" id="693022at2759"/>
<feature type="compositionally biased region" description="Basic residues" evidence="2">
    <location>
        <begin position="80"/>
        <end position="91"/>
    </location>
</feature>
<dbReference type="Proteomes" id="UP000015106">
    <property type="component" value="Chromosome 4"/>
</dbReference>
<reference evidence="3" key="3">
    <citation type="submission" date="2022-06" db="UniProtKB">
        <authorList>
            <consortium name="EnsemblPlants"/>
        </authorList>
    </citation>
    <scope>IDENTIFICATION</scope>
</reference>
<sequence length="566" mass="63279">MRRLGLMRNNRIFQSLGIAALGMMVRNSNQMQQGSAITGGDSSSAITQQGSSSMYSPDDEVIEEDEVDDIVVEKEDKVSKKARKSINKKTKKSSDKPSEMAPGKTRVIAPASGGSKRVLPVLNSDEHESARVTRQKTKLSLTNHEESLVQMDVGSPTNVDEGSLHVHMDVRSSMHEDERSLMHGGEVSLMQMGETSHVPSTLCTNQPIEVPKFSDQQLGQQRQMDVEATPIVDKCRNGKGLERLTKELGSKIIIQVAEGKKHPDKPAQAAKLASQGGVAARKHLPLLPHFKEYKANGHHIDNFIGKVAINFDMETRSDAVKYACTDILKTALKNRRHHLKKKHFDNVPANLVSVKSPDKNVTDAEWQRLVKMWSTPRHKETCQSNKDNRSKVKFHQKTGSRPYISHVHALKEARKGEELTAFDLFKECHNGKKTGFSEPVKKAIADMEKAMEQGVPKNVVAVVADILTKECPSSTFLQNVGLESSSKKKFNRSAAALDAHVQELEYKLEKERRVAELMREELVEVKKKLEETEAERAAEYQLLLQRVEATDARFVRLMDLFVGKIV</sequence>
<name>A0A8R7Q673_TRIUA</name>
<gene>
    <name evidence="3" type="primary">LOC125551590</name>
</gene>
<feature type="compositionally biased region" description="Acidic residues" evidence="2">
    <location>
        <begin position="57"/>
        <end position="70"/>
    </location>
</feature>
<evidence type="ECO:0000256" key="2">
    <source>
        <dbReference type="SAM" id="MobiDB-lite"/>
    </source>
</evidence>
<dbReference type="GeneID" id="125551590"/>
<reference evidence="3" key="2">
    <citation type="submission" date="2018-03" db="EMBL/GenBank/DDBJ databases">
        <title>The Triticum urartu genome reveals the dynamic nature of wheat genome evolution.</title>
        <authorList>
            <person name="Ling H."/>
            <person name="Ma B."/>
            <person name="Shi X."/>
            <person name="Liu H."/>
            <person name="Dong L."/>
            <person name="Sun H."/>
            <person name="Cao Y."/>
            <person name="Gao Q."/>
            <person name="Zheng S."/>
            <person name="Li Y."/>
            <person name="Yu Y."/>
            <person name="Du H."/>
            <person name="Qi M."/>
            <person name="Li Y."/>
            <person name="Yu H."/>
            <person name="Cui Y."/>
            <person name="Wang N."/>
            <person name="Chen C."/>
            <person name="Wu H."/>
            <person name="Zhao Y."/>
            <person name="Zhang J."/>
            <person name="Li Y."/>
            <person name="Zhou W."/>
            <person name="Zhang B."/>
            <person name="Hu W."/>
            <person name="Eijk M."/>
            <person name="Tang J."/>
            <person name="Witsenboer H."/>
            <person name="Zhao S."/>
            <person name="Li Z."/>
            <person name="Zhang A."/>
            <person name="Wang D."/>
            <person name="Liang C."/>
        </authorList>
    </citation>
    <scope>NUCLEOTIDE SEQUENCE [LARGE SCALE GENOMIC DNA]</scope>
    <source>
        <strain evidence="3">cv. G1812</strain>
    </source>
</reference>
<feature type="region of interest" description="Disordered" evidence="2">
    <location>
        <begin position="32"/>
        <end position="111"/>
    </location>
</feature>
<dbReference type="InterPro" id="IPR004252">
    <property type="entry name" value="Probable_transposase_24"/>
</dbReference>
<dbReference type="PANTHER" id="PTHR33063:SF6">
    <property type="entry name" value="RAB6-INTERACTING GOLGIN"/>
    <property type="match status" value="1"/>
</dbReference>